<feature type="transmembrane region" description="Helical" evidence="13">
    <location>
        <begin position="913"/>
        <end position="930"/>
    </location>
</feature>
<comment type="subcellular location">
    <subcellularLocation>
        <location evidence="1">Cell membrane</location>
        <topology evidence="1">Multi-pass membrane protein</topology>
    </subcellularLocation>
</comment>
<evidence type="ECO:0000313" key="16">
    <source>
        <dbReference type="EMBL" id="CAK6964668.1"/>
    </source>
</evidence>
<dbReference type="SUPFAM" id="SSF49899">
    <property type="entry name" value="Concanavalin A-like lectins/glucanases"/>
    <property type="match status" value="1"/>
</dbReference>
<feature type="compositionally biased region" description="Polar residues" evidence="12">
    <location>
        <begin position="360"/>
        <end position="383"/>
    </location>
</feature>
<evidence type="ECO:0000256" key="11">
    <source>
        <dbReference type="ARBA" id="ARBA00023224"/>
    </source>
</evidence>
<keyword evidence="6" id="KW-0297">G-protein coupled receptor</keyword>
<dbReference type="GO" id="GO:0007166">
    <property type="term" value="P:cell surface receptor signaling pathway"/>
    <property type="evidence" value="ECO:0007669"/>
    <property type="project" value="InterPro"/>
</dbReference>
<dbReference type="GO" id="GO:0004930">
    <property type="term" value="F:G protein-coupled receptor activity"/>
    <property type="evidence" value="ECO:0007669"/>
    <property type="project" value="UniProtKB-KW"/>
</dbReference>
<feature type="transmembrane region" description="Helical" evidence="13">
    <location>
        <begin position="1109"/>
        <end position="1131"/>
    </location>
</feature>
<keyword evidence="7 13" id="KW-0472">Membrane</keyword>
<dbReference type="AlphaFoldDB" id="A0AAV1P053"/>
<dbReference type="Gene3D" id="1.20.1070.10">
    <property type="entry name" value="Rhodopsin 7-helix transmembrane proteins"/>
    <property type="match status" value="1"/>
</dbReference>
<sequence>MLSLCLLKSTSTSTSLWGKKLHFQGRPCTWQLLPGAVVPALKELSVCVLFRRSHATTWTAFVYKAPKGRNIELGLGGTSLDLSVWLFGEVFPIKTQLKLKEWYSVCLTWSGQAQTLRVYINGSIQLEAAVNPILPKQLAQNGTLTLGISHYVDGNGEVKREGGKDLLGEIGLFRMWSREWSTEEMGRHSCADGDVLRWDLQQWKYDCSPEPDISLHCAWSIYKIKMWTSIVHSTKPGNCSMSLEKITRNWLESIFPPNISVRNIYVSSQSHTCHVVNHSAAEHVQRPESLWFHPSFSCEVHVDVDPAASVEVVQVNIAALLSSTFSYDFLNVSADPNSISILPLDSFSLQTKPPPIVSTGLPSSEMSPTQSLPAQPANVSTTEKPLDLNDTAVGADKFFRVNLTLNMTGSSAKPAEVIEKWVKEKLEVNGTMVLNLIITENVGKYMEQYNGPMLFRGQQKLYDSSFHVQEYKINSIEEIKNYINASLMTKYENGSIIIETLNVGIKHLALQNCFEETTSTIYGQYIWPETFPQVNEEMLCIKPELRSDRAYRLCKLDIETDTTSWADPDMTNCHPLVTISDLGNITVTTGNAAEVVHMIDELVDDQLGDTDKLSSSELDIVVEKLNQVVDISIIKPALGANIVSIVADILLSKTDVTPVANIVLNLTDRMGHNMKFQGESASLTAPSLALSMINVDQSEFSGLTFGVFSISSNLIPKIFVNQSFISGPLPETNATISLPSTLNEFFPKGNKTRVQFQFYGTDDLFQDPLTTNATHSSLTLISSIVSASINDSFVNNLKDPVVVTLRHQKLKQPDDKVQCMFWDFQNNGGQGGWNSRGCETLNISSCQTSCRCNHLTHFAVLLDVSRAPISEVDSQILTLISYLGCGISSIFLGITLLTYLAFEKLRQDYPSKILINLSFALLGMSMLFLLDSWLSSFSNYGLCIATAATLHYFLLASFTWMGLEAVHMYLALVKVFNIYVPSYILKFCAMGWGIPLVIVSLVLAIDKDAYGSIVSEAASVALKSPDPFCWLQNDIFFYVTVVAFVVLILLCNLSVFIVVLIQIRKMQANKPSVNSRSYLNDLRAVASLTVLLGLTWTLAFFSFGPAKVVLMYLFSIFNTLQGFFIFLFHCLMKENVRKQWRIHLCCGCFKLSDYSDWSHSGTVGGRCKKNNLVNSDSVASDNTYTNRKVSDSSTGSRPNHH</sequence>
<protein>
    <submittedName>
        <fullName evidence="16">Adhesion G-protein coupled receptor G4</fullName>
    </submittedName>
</protein>
<evidence type="ECO:0000259" key="14">
    <source>
        <dbReference type="PROSITE" id="PS50221"/>
    </source>
</evidence>
<feature type="transmembrane region" description="Helical" evidence="13">
    <location>
        <begin position="1035"/>
        <end position="1061"/>
    </location>
</feature>
<dbReference type="PANTHER" id="PTHR12011">
    <property type="entry name" value="ADHESION G-PROTEIN COUPLED RECEPTOR"/>
    <property type="match status" value="1"/>
</dbReference>
<keyword evidence="17" id="KW-1185">Reference proteome</keyword>
<feature type="domain" description="GAIN-B" evidence="14">
    <location>
        <begin position="710"/>
        <end position="868"/>
    </location>
</feature>
<dbReference type="PRINTS" id="PR00249">
    <property type="entry name" value="GPCRSECRETIN"/>
</dbReference>
<keyword evidence="5 13" id="KW-1133">Transmembrane helix</keyword>
<feature type="transmembrane region" description="Helical" evidence="13">
    <location>
        <begin position="984"/>
        <end position="1005"/>
    </location>
</feature>
<dbReference type="Pfam" id="PF13385">
    <property type="entry name" value="Laminin_G_3"/>
    <property type="match status" value="1"/>
</dbReference>
<feature type="transmembrane region" description="Helical" evidence="13">
    <location>
        <begin position="879"/>
        <end position="901"/>
    </location>
</feature>
<feature type="region of interest" description="Disordered" evidence="12">
    <location>
        <begin position="1178"/>
        <end position="1201"/>
    </location>
</feature>
<dbReference type="PROSITE" id="PS50221">
    <property type="entry name" value="GAIN_B"/>
    <property type="match status" value="1"/>
</dbReference>
<keyword evidence="9 16" id="KW-0675">Receptor</keyword>
<dbReference type="Pfam" id="PF01825">
    <property type="entry name" value="GPS"/>
    <property type="match status" value="1"/>
</dbReference>
<evidence type="ECO:0000256" key="7">
    <source>
        <dbReference type="ARBA" id="ARBA00023136"/>
    </source>
</evidence>
<dbReference type="InterPro" id="IPR017983">
    <property type="entry name" value="GPCR_2_secretin-like_CS"/>
</dbReference>
<feature type="domain" description="G-protein coupled receptors family 2 profile 2" evidence="15">
    <location>
        <begin position="877"/>
        <end position="1133"/>
    </location>
</feature>
<keyword evidence="8" id="KW-1015">Disulfide bond</keyword>
<dbReference type="GO" id="GO:0007189">
    <property type="term" value="P:adenylate cyclase-activating G protein-coupled receptor signaling pathway"/>
    <property type="evidence" value="ECO:0007669"/>
    <property type="project" value="TreeGrafter"/>
</dbReference>
<evidence type="ECO:0000256" key="13">
    <source>
        <dbReference type="SAM" id="Phobius"/>
    </source>
</evidence>
<dbReference type="FunFam" id="1.20.1070.10:FF:000043">
    <property type="entry name" value="adhesion G-protein coupled receptor G2 isoform X1"/>
    <property type="match status" value="1"/>
</dbReference>
<name>A0AAV1P053_SCOSC</name>
<dbReference type="EMBL" id="CAWUFR010000075">
    <property type="protein sequence ID" value="CAK6964668.1"/>
    <property type="molecule type" value="Genomic_DNA"/>
</dbReference>
<dbReference type="InterPro" id="IPR013320">
    <property type="entry name" value="ConA-like_dom_sf"/>
</dbReference>
<evidence type="ECO:0000256" key="2">
    <source>
        <dbReference type="ARBA" id="ARBA00022475"/>
    </source>
</evidence>
<dbReference type="SUPFAM" id="SSF81321">
    <property type="entry name" value="Family A G protein-coupled receptor-like"/>
    <property type="match status" value="1"/>
</dbReference>
<evidence type="ECO:0000256" key="4">
    <source>
        <dbReference type="ARBA" id="ARBA00022729"/>
    </source>
</evidence>
<keyword evidence="4" id="KW-0732">Signal</keyword>
<dbReference type="Gene3D" id="2.60.120.200">
    <property type="match status" value="1"/>
</dbReference>
<evidence type="ECO:0000256" key="10">
    <source>
        <dbReference type="ARBA" id="ARBA00023180"/>
    </source>
</evidence>
<evidence type="ECO:0000256" key="12">
    <source>
        <dbReference type="SAM" id="MobiDB-lite"/>
    </source>
</evidence>
<dbReference type="InterPro" id="IPR000832">
    <property type="entry name" value="GPCR_2_secretin-like"/>
</dbReference>
<dbReference type="PROSITE" id="PS00650">
    <property type="entry name" value="G_PROTEIN_RECEP_F2_2"/>
    <property type="match status" value="1"/>
</dbReference>
<accession>A0AAV1P053</accession>
<dbReference type="PANTHER" id="PTHR12011:SF277">
    <property type="entry name" value="ADHESION G-PROTEIN COUPLED RECEPTOR G4"/>
    <property type="match status" value="1"/>
</dbReference>
<dbReference type="SMART" id="SM00303">
    <property type="entry name" value="GPS"/>
    <property type="match status" value="1"/>
</dbReference>
<dbReference type="InterPro" id="IPR046338">
    <property type="entry name" value="GAIN_dom_sf"/>
</dbReference>
<feature type="region of interest" description="Disordered" evidence="12">
    <location>
        <begin position="360"/>
        <end position="384"/>
    </location>
</feature>
<evidence type="ECO:0000256" key="8">
    <source>
        <dbReference type="ARBA" id="ARBA00023157"/>
    </source>
</evidence>
<evidence type="ECO:0000313" key="17">
    <source>
        <dbReference type="Proteomes" id="UP001314229"/>
    </source>
</evidence>
<dbReference type="CDD" id="cd15997">
    <property type="entry name" value="7tmB2_GPR112"/>
    <property type="match status" value="1"/>
</dbReference>
<proteinExistence type="predicted"/>
<organism evidence="16 17">
    <name type="scientific">Scomber scombrus</name>
    <name type="common">Atlantic mackerel</name>
    <name type="synonym">Scomber vernalis</name>
    <dbReference type="NCBI Taxonomy" id="13677"/>
    <lineage>
        <taxon>Eukaryota</taxon>
        <taxon>Metazoa</taxon>
        <taxon>Chordata</taxon>
        <taxon>Craniata</taxon>
        <taxon>Vertebrata</taxon>
        <taxon>Euteleostomi</taxon>
        <taxon>Actinopterygii</taxon>
        <taxon>Neopterygii</taxon>
        <taxon>Teleostei</taxon>
        <taxon>Neoteleostei</taxon>
        <taxon>Acanthomorphata</taxon>
        <taxon>Pelagiaria</taxon>
        <taxon>Scombriformes</taxon>
        <taxon>Scombridae</taxon>
        <taxon>Scomber</taxon>
    </lineage>
</organism>
<comment type="caution">
    <text evidence="16">The sequence shown here is derived from an EMBL/GenBank/DDBJ whole genome shotgun (WGS) entry which is preliminary data.</text>
</comment>
<dbReference type="GO" id="GO:0005886">
    <property type="term" value="C:plasma membrane"/>
    <property type="evidence" value="ECO:0007669"/>
    <property type="project" value="UniProtKB-SubCell"/>
</dbReference>
<dbReference type="Gene3D" id="2.60.220.50">
    <property type="match status" value="1"/>
</dbReference>
<keyword evidence="10" id="KW-0325">Glycoprotein</keyword>
<dbReference type="InterPro" id="IPR003910">
    <property type="entry name" value="GPR1/GPR3/GPR5"/>
</dbReference>
<evidence type="ECO:0000256" key="6">
    <source>
        <dbReference type="ARBA" id="ARBA00023040"/>
    </source>
</evidence>
<dbReference type="InterPro" id="IPR017981">
    <property type="entry name" value="GPCR_2-like_7TM"/>
</dbReference>
<keyword evidence="2" id="KW-1003">Cell membrane</keyword>
<feature type="transmembrane region" description="Helical" evidence="13">
    <location>
        <begin position="950"/>
        <end position="972"/>
    </location>
</feature>
<dbReference type="InterPro" id="IPR057244">
    <property type="entry name" value="GAIN_B"/>
</dbReference>
<gene>
    <name evidence="16" type="ORF">FSCOSCO3_A006678</name>
</gene>
<evidence type="ECO:0000256" key="9">
    <source>
        <dbReference type="ARBA" id="ARBA00023170"/>
    </source>
</evidence>
<dbReference type="InterPro" id="IPR000203">
    <property type="entry name" value="GPS"/>
</dbReference>
<evidence type="ECO:0000259" key="15">
    <source>
        <dbReference type="PROSITE" id="PS50261"/>
    </source>
</evidence>
<dbReference type="PRINTS" id="PR01422">
    <property type="entry name" value="GPR56ORPHANR"/>
</dbReference>
<evidence type="ECO:0000256" key="5">
    <source>
        <dbReference type="ARBA" id="ARBA00022989"/>
    </source>
</evidence>
<evidence type="ECO:0000256" key="3">
    <source>
        <dbReference type="ARBA" id="ARBA00022692"/>
    </source>
</evidence>
<dbReference type="PROSITE" id="PS50261">
    <property type="entry name" value="G_PROTEIN_RECEP_F2_4"/>
    <property type="match status" value="1"/>
</dbReference>
<keyword evidence="11" id="KW-0807">Transducer</keyword>
<dbReference type="Proteomes" id="UP001314229">
    <property type="component" value="Unassembled WGS sequence"/>
</dbReference>
<evidence type="ECO:0000256" key="1">
    <source>
        <dbReference type="ARBA" id="ARBA00004651"/>
    </source>
</evidence>
<feature type="transmembrane region" description="Helical" evidence="13">
    <location>
        <begin position="1082"/>
        <end position="1103"/>
    </location>
</feature>
<reference evidence="16 17" key="1">
    <citation type="submission" date="2024-01" db="EMBL/GenBank/DDBJ databases">
        <authorList>
            <person name="Alioto T."/>
            <person name="Alioto T."/>
            <person name="Gomez Garrido J."/>
        </authorList>
    </citation>
    <scope>NUCLEOTIDE SEQUENCE [LARGE SCALE GENOMIC DNA]</scope>
</reference>
<keyword evidence="3 13" id="KW-0812">Transmembrane</keyword>
<dbReference type="Pfam" id="PF00002">
    <property type="entry name" value="7tm_2"/>
    <property type="match status" value="1"/>
</dbReference>